<gene>
    <name evidence="1" type="ORF">SAMN04488005_0609</name>
</gene>
<accession>A0A1I6FW61</accession>
<sequence length="92" mass="9995">MDHEQAQVIALQALAWLVGNDELCTVFLGATGGSVDDLRARAGDPAFLAAVLEFLTMDDAWVVEFCDSVDLAYDKPLRARYALPGAEAVHWT</sequence>
<evidence type="ECO:0008006" key="3">
    <source>
        <dbReference type="Google" id="ProtNLM"/>
    </source>
</evidence>
<reference evidence="2" key="1">
    <citation type="submission" date="2016-10" db="EMBL/GenBank/DDBJ databases">
        <authorList>
            <person name="Varghese N."/>
            <person name="Submissions S."/>
        </authorList>
    </citation>
    <scope>NUCLEOTIDE SEQUENCE [LARGE SCALE GENOMIC DNA]</scope>
    <source>
        <strain evidence="2">DSM 26879</strain>
    </source>
</reference>
<organism evidence="1 2">
    <name type="scientific">Yoonia tamlensis</name>
    <dbReference type="NCBI Taxonomy" id="390270"/>
    <lineage>
        <taxon>Bacteria</taxon>
        <taxon>Pseudomonadati</taxon>
        <taxon>Pseudomonadota</taxon>
        <taxon>Alphaproteobacteria</taxon>
        <taxon>Rhodobacterales</taxon>
        <taxon>Paracoccaceae</taxon>
        <taxon>Yoonia</taxon>
    </lineage>
</organism>
<keyword evidence="2" id="KW-1185">Reference proteome</keyword>
<evidence type="ECO:0000313" key="1">
    <source>
        <dbReference type="EMBL" id="SFR34160.1"/>
    </source>
</evidence>
<dbReference type="EMBL" id="FOYP01000001">
    <property type="protein sequence ID" value="SFR34160.1"/>
    <property type="molecule type" value="Genomic_DNA"/>
</dbReference>
<evidence type="ECO:0000313" key="2">
    <source>
        <dbReference type="Proteomes" id="UP000199478"/>
    </source>
</evidence>
<dbReference type="OrthoDB" id="7356934at2"/>
<dbReference type="Proteomes" id="UP000199478">
    <property type="component" value="Unassembled WGS sequence"/>
</dbReference>
<dbReference type="Pfam" id="PF12096">
    <property type="entry name" value="DUF3572"/>
    <property type="match status" value="1"/>
</dbReference>
<dbReference type="RefSeq" id="WP_090196279.1">
    <property type="nucleotide sequence ID" value="NZ_FOYP01000001.1"/>
</dbReference>
<dbReference type="STRING" id="390270.SAMN04488005_0609"/>
<dbReference type="InterPro" id="IPR021955">
    <property type="entry name" value="DUF3572"/>
</dbReference>
<proteinExistence type="predicted"/>
<dbReference type="AlphaFoldDB" id="A0A1I6FW61"/>
<name>A0A1I6FW61_9RHOB</name>
<protein>
    <recommendedName>
        <fullName evidence="3">DUF3572 domain-containing protein</fullName>
    </recommendedName>
</protein>